<dbReference type="Gene3D" id="2.60.40.10">
    <property type="entry name" value="Immunoglobulins"/>
    <property type="match status" value="3"/>
</dbReference>
<organism evidence="5 6">
    <name type="scientific">Ataeniobius toweri</name>
    <dbReference type="NCBI Taxonomy" id="208326"/>
    <lineage>
        <taxon>Eukaryota</taxon>
        <taxon>Metazoa</taxon>
        <taxon>Chordata</taxon>
        <taxon>Craniata</taxon>
        <taxon>Vertebrata</taxon>
        <taxon>Euteleostomi</taxon>
        <taxon>Actinopterygii</taxon>
        <taxon>Neopterygii</taxon>
        <taxon>Teleostei</taxon>
        <taxon>Neoteleostei</taxon>
        <taxon>Acanthomorphata</taxon>
        <taxon>Ovalentaria</taxon>
        <taxon>Atherinomorphae</taxon>
        <taxon>Cyprinodontiformes</taxon>
        <taxon>Goodeidae</taxon>
        <taxon>Ataeniobius</taxon>
    </lineage>
</organism>
<dbReference type="EMBL" id="JAHUTI010050009">
    <property type="protein sequence ID" value="MED6248282.1"/>
    <property type="molecule type" value="Genomic_DNA"/>
</dbReference>
<dbReference type="Proteomes" id="UP001345963">
    <property type="component" value="Unassembled WGS sequence"/>
</dbReference>
<dbReference type="Pfam" id="PF01833">
    <property type="entry name" value="TIG"/>
    <property type="match status" value="3"/>
</dbReference>
<dbReference type="SMART" id="SM00429">
    <property type="entry name" value="IPT"/>
    <property type="match status" value="3"/>
</dbReference>
<reference evidence="5 6" key="1">
    <citation type="submission" date="2021-07" db="EMBL/GenBank/DDBJ databases">
        <authorList>
            <person name="Palmer J.M."/>
        </authorList>
    </citation>
    <scope>NUCLEOTIDE SEQUENCE [LARGE SCALE GENOMIC DNA]</scope>
    <source>
        <strain evidence="5 6">AT_MEX2019</strain>
        <tissue evidence="5">Muscle</tissue>
    </source>
</reference>
<dbReference type="InterPro" id="IPR002909">
    <property type="entry name" value="IPT_dom"/>
</dbReference>
<sequence length="591" mass="65727">MITSKADFVAVSVRILVNETVELAMREFKFYNCAATVRKSENTPCMACVTSPWGCQWNTHDHTCSDKDDNIVGPNIIGHRKGSECPQFENPDPVLIPVGYKTRISFEGINLSNYKGRVFTIGTELIKNMEEEVISESGPFFTFSGFSFSYDKSPETNILFYVKDRETGKKMDSTLNVTLYNCSVGREDCSLCKYADPKYRCVWCSKQMACVYEQLCSGIQQKDLHNTGCPNPDITNIIPHYGPIRGGITITIRGSNLGIHKEDIKSITVVGVPCIHQEEKYSVSTSVVCEIGPVDPNKISWGPVEVELNGGNRGTSLMVFTYRDPIPDGVQPSKGPKAGGTLITITGRFLDTGSKEDVQVNIGGMDCAVEHFGTAIICRTGEYRLEKVPSDHLPVRIQYGKGTTKSVSSAFQYLENPIVLDHQPRGSFICGGRNIVVTGSGFDLIQTAMIKVQGDNSSYVEHAHEKNDTLIQFQSPAVSSSLSQNVRTYIQLDNWMKELKPFDYHPNPSFNELKKKVITETSIIIVTGRGFSRAMTAKEAQAFVGDVQCQVNTLQDEKLFLDPPSTPPRTRSRRQRRDTSPELLDLMVRAR</sequence>
<gene>
    <name evidence="5" type="ORF">ATANTOWER_030752</name>
</gene>
<dbReference type="Pfam" id="PF24317">
    <property type="entry name" value="PSI_Plexin-B"/>
    <property type="match status" value="1"/>
</dbReference>
<dbReference type="InterPro" id="IPR014756">
    <property type="entry name" value="Ig_E-set"/>
</dbReference>
<evidence type="ECO:0000259" key="3">
    <source>
        <dbReference type="SMART" id="SM00423"/>
    </source>
</evidence>
<evidence type="ECO:0000259" key="4">
    <source>
        <dbReference type="SMART" id="SM00429"/>
    </source>
</evidence>
<evidence type="ECO:0000313" key="6">
    <source>
        <dbReference type="Proteomes" id="UP001345963"/>
    </source>
</evidence>
<comment type="caution">
    <text evidence="5">The sequence shown here is derived from an EMBL/GenBank/DDBJ whole genome shotgun (WGS) entry which is preliminary data.</text>
</comment>
<feature type="domain" description="IPT/TIG" evidence="4">
    <location>
        <begin position="416"/>
        <end position="505"/>
    </location>
</feature>
<dbReference type="InterPro" id="IPR013783">
    <property type="entry name" value="Ig-like_fold"/>
</dbReference>
<evidence type="ECO:0000313" key="5">
    <source>
        <dbReference type="EMBL" id="MED6248282.1"/>
    </source>
</evidence>
<dbReference type="SUPFAM" id="SSF81296">
    <property type="entry name" value="E set domains"/>
    <property type="match status" value="3"/>
</dbReference>
<feature type="domain" description="PSI" evidence="3">
    <location>
        <begin position="32"/>
        <end position="86"/>
    </location>
</feature>
<dbReference type="Pfam" id="PF24479">
    <property type="entry name" value="PSI_PlexinA-B"/>
    <property type="match status" value="1"/>
</dbReference>
<proteinExistence type="predicted"/>
<dbReference type="InterPro" id="IPR057533">
    <property type="entry name" value="PSI_Plexin-B"/>
</dbReference>
<evidence type="ECO:0008006" key="7">
    <source>
        <dbReference type="Google" id="ProtNLM"/>
    </source>
</evidence>
<dbReference type="SMART" id="SM00423">
    <property type="entry name" value="PSI"/>
    <property type="match status" value="2"/>
</dbReference>
<dbReference type="PANTHER" id="PTHR22625:SF9">
    <property type="entry name" value="PLEXIN-B2"/>
    <property type="match status" value="1"/>
</dbReference>
<name>A0ABU7BCE7_9TELE</name>
<evidence type="ECO:0000256" key="2">
    <source>
        <dbReference type="SAM" id="MobiDB-lite"/>
    </source>
</evidence>
<dbReference type="PANTHER" id="PTHR22625">
    <property type="entry name" value="PLEXIN"/>
    <property type="match status" value="1"/>
</dbReference>
<feature type="domain" description="PSI" evidence="3">
    <location>
        <begin position="181"/>
        <end position="230"/>
    </location>
</feature>
<feature type="domain" description="IPT/TIG" evidence="4">
    <location>
        <begin position="231"/>
        <end position="323"/>
    </location>
</feature>
<keyword evidence="6" id="KW-1185">Reference proteome</keyword>
<protein>
    <recommendedName>
        <fullName evidence="7">PLXB2</fullName>
    </recommendedName>
</protein>
<feature type="domain" description="IPT/TIG" evidence="4">
    <location>
        <begin position="324"/>
        <end position="414"/>
    </location>
</feature>
<keyword evidence="1" id="KW-0325">Glycoprotein</keyword>
<accession>A0ABU7BCE7</accession>
<dbReference type="InterPro" id="IPR031148">
    <property type="entry name" value="Plexin"/>
</dbReference>
<evidence type="ECO:0000256" key="1">
    <source>
        <dbReference type="ARBA" id="ARBA00023180"/>
    </source>
</evidence>
<feature type="region of interest" description="Disordered" evidence="2">
    <location>
        <begin position="559"/>
        <end position="581"/>
    </location>
</feature>
<dbReference type="InterPro" id="IPR016201">
    <property type="entry name" value="PSI"/>
</dbReference>